<reference evidence="10 11" key="1">
    <citation type="journal article" date="2021" name="Elife">
        <title>Chloroplast acquisition without the gene transfer in kleptoplastic sea slugs, Plakobranchus ocellatus.</title>
        <authorList>
            <person name="Maeda T."/>
            <person name="Takahashi S."/>
            <person name="Yoshida T."/>
            <person name="Shimamura S."/>
            <person name="Takaki Y."/>
            <person name="Nagai Y."/>
            <person name="Toyoda A."/>
            <person name="Suzuki Y."/>
            <person name="Arimoto A."/>
            <person name="Ishii H."/>
            <person name="Satoh N."/>
            <person name="Nishiyama T."/>
            <person name="Hasebe M."/>
            <person name="Maruyama T."/>
            <person name="Minagawa J."/>
            <person name="Obokata J."/>
            <person name="Shigenobu S."/>
        </authorList>
    </citation>
    <scope>NUCLEOTIDE SEQUENCE [LARGE SCALE GENOMIC DNA]</scope>
</reference>
<accession>A0AAV4EB18</accession>
<dbReference type="InterPro" id="IPR018247">
    <property type="entry name" value="EF_Hand_1_Ca_BS"/>
</dbReference>
<dbReference type="EMBL" id="BMAT01007116">
    <property type="protein sequence ID" value="GFR57902.1"/>
    <property type="molecule type" value="Genomic_DNA"/>
</dbReference>
<dbReference type="SMART" id="SM00054">
    <property type="entry name" value="EFh"/>
    <property type="match status" value="2"/>
</dbReference>
<evidence type="ECO:0000256" key="1">
    <source>
        <dbReference type="ARBA" id="ARBA00007623"/>
    </source>
</evidence>
<protein>
    <submittedName>
        <fullName evidence="10">Calpain-A-like</fullName>
    </submittedName>
</protein>
<evidence type="ECO:0000259" key="8">
    <source>
        <dbReference type="PROSITE" id="PS50203"/>
    </source>
</evidence>
<dbReference type="PRINTS" id="PR00704">
    <property type="entry name" value="CALPAIN"/>
</dbReference>
<dbReference type="SUPFAM" id="SSF47473">
    <property type="entry name" value="EF-hand"/>
    <property type="match status" value="1"/>
</dbReference>
<feature type="active site" evidence="6">
    <location>
        <position position="72"/>
    </location>
</feature>
<dbReference type="AlphaFoldDB" id="A0AAV4EB18"/>
<dbReference type="GO" id="GO:0005737">
    <property type="term" value="C:cytoplasm"/>
    <property type="evidence" value="ECO:0007669"/>
    <property type="project" value="TreeGrafter"/>
</dbReference>
<dbReference type="InterPro" id="IPR002048">
    <property type="entry name" value="EF_hand_dom"/>
</dbReference>
<dbReference type="PROSITE" id="PS50222">
    <property type="entry name" value="EF_HAND_2"/>
    <property type="match status" value="2"/>
</dbReference>
<evidence type="ECO:0000256" key="2">
    <source>
        <dbReference type="ARBA" id="ARBA00022670"/>
    </source>
</evidence>
<dbReference type="InterPro" id="IPR038765">
    <property type="entry name" value="Papain-like_cys_pep_sf"/>
</dbReference>
<dbReference type="PROSITE" id="PS00018">
    <property type="entry name" value="EF_HAND_1"/>
    <property type="match status" value="1"/>
</dbReference>
<dbReference type="GO" id="GO:0004198">
    <property type="term" value="F:calcium-dependent cysteine-type endopeptidase activity"/>
    <property type="evidence" value="ECO:0007669"/>
    <property type="project" value="InterPro"/>
</dbReference>
<dbReference type="PANTHER" id="PTHR10183">
    <property type="entry name" value="CALPAIN"/>
    <property type="match status" value="1"/>
</dbReference>
<dbReference type="Gene3D" id="1.10.238.10">
    <property type="entry name" value="EF-hand"/>
    <property type="match status" value="1"/>
</dbReference>
<dbReference type="Gene3D" id="3.90.70.10">
    <property type="entry name" value="Cysteine proteinases"/>
    <property type="match status" value="1"/>
</dbReference>
<dbReference type="GO" id="GO:0006508">
    <property type="term" value="P:proteolysis"/>
    <property type="evidence" value="ECO:0007669"/>
    <property type="project" value="UniProtKB-KW"/>
</dbReference>
<organism evidence="10 11">
    <name type="scientific">Elysia marginata</name>
    <dbReference type="NCBI Taxonomy" id="1093978"/>
    <lineage>
        <taxon>Eukaryota</taxon>
        <taxon>Metazoa</taxon>
        <taxon>Spiralia</taxon>
        <taxon>Lophotrochozoa</taxon>
        <taxon>Mollusca</taxon>
        <taxon>Gastropoda</taxon>
        <taxon>Heterobranchia</taxon>
        <taxon>Euthyneura</taxon>
        <taxon>Panpulmonata</taxon>
        <taxon>Sacoglossa</taxon>
        <taxon>Placobranchoidea</taxon>
        <taxon>Plakobranchidae</taxon>
        <taxon>Elysia</taxon>
    </lineage>
</organism>
<dbReference type="InterPro" id="IPR036213">
    <property type="entry name" value="Calpain_III_sf"/>
</dbReference>
<evidence type="ECO:0000256" key="6">
    <source>
        <dbReference type="PIRSR" id="PIRSR622684-1"/>
    </source>
</evidence>
<dbReference type="SUPFAM" id="SSF49758">
    <property type="entry name" value="Calpain large subunit, middle domain (domain III)"/>
    <property type="match status" value="1"/>
</dbReference>
<dbReference type="Proteomes" id="UP000762676">
    <property type="component" value="Unassembled WGS sequence"/>
</dbReference>
<name>A0AAV4EB18_9GAST</name>
<gene>
    <name evidence="10" type="ORF">ElyMa_003467600</name>
</gene>
<dbReference type="SMART" id="SM00230">
    <property type="entry name" value="CysPc"/>
    <property type="match status" value="1"/>
</dbReference>
<evidence type="ECO:0000256" key="3">
    <source>
        <dbReference type="ARBA" id="ARBA00022801"/>
    </source>
</evidence>
<dbReference type="SUPFAM" id="SSF54001">
    <property type="entry name" value="Cysteine proteinases"/>
    <property type="match status" value="1"/>
</dbReference>
<comment type="similarity">
    <text evidence="1">Belongs to the peptidase C2 family.</text>
</comment>
<feature type="domain" description="Calpain catalytic" evidence="8">
    <location>
        <begin position="17"/>
        <end position="252"/>
    </location>
</feature>
<feature type="active site" evidence="6">
    <location>
        <position position="229"/>
    </location>
</feature>
<dbReference type="InterPro" id="IPR001300">
    <property type="entry name" value="Peptidase_C2_calpain_cat"/>
</dbReference>
<feature type="domain" description="EF-hand" evidence="9">
    <location>
        <begin position="368"/>
        <end position="403"/>
    </location>
</feature>
<dbReference type="PROSITE" id="PS00139">
    <property type="entry name" value="THIOL_PROTEASE_CYS"/>
    <property type="match status" value="1"/>
</dbReference>
<feature type="domain" description="EF-hand" evidence="9">
    <location>
        <begin position="407"/>
        <end position="430"/>
    </location>
</feature>
<evidence type="ECO:0000256" key="7">
    <source>
        <dbReference type="PROSITE-ProRule" id="PRU00239"/>
    </source>
</evidence>
<dbReference type="CDD" id="cd00044">
    <property type="entry name" value="CysPc"/>
    <property type="match status" value="1"/>
</dbReference>
<comment type="caution">
    <text evidence="10">The sequence shown here is derived from an EMBL/GenBank/DDBJ whole genome shotgun (WGS) entry which is preliminary data.</text>
</comment>
<dbReference type="PROSITE" id="PS50203">
    <property type="entry name" value="CALPAIN_CAT"/>
    <property type="match status" value="1"/>
</dbReference>
<evidence type="ECO:0000313" key="10">
    <source>
        <dbReference type="EMBL" id="GFR57902.1"/>
    </source>
</evidence>
<evidence type="ECO:0000256" key="5">
    <source>
        <dbReference type="ARBA" id="ARBA00022837"/>
    </source>
</evidence>
<evidence type="ECO:0000256" key="4">
    <source>
        <dbReference type="ARBA" id="ARBA00022807"/>
    </source>
</evidence>
<keyword evidence="4" id="KW-0788">Thiol protease</keyword>
<dbReference type="InterPro" id="IPR011992">
    <property type="entry name" value="EF-hand-dom_pair"/>
</dbReference>
<comment type="caution">
    <text evidence="7">Lacks conserved residue(s) required for the propagation of feature annotation.</text>
</comment>
<feature type="non-terminal residue" evidence="10">
    <location>
        <position position="430"/>
    </location>
</feature>
<evidence type="ECO:0000259" key="9">
    <source>
        <dbReference type="PROSITE" id="PS50222"/>
    </source>
</evidence>
<keyword evidence="11" id="KW-1185">Reference proteome</keyword>
<dbReference type="GO" id="GO:0005509">
    <property type="term" value="F:calcium ion binding"/>
    <property type="evidence" value="ECO:0007669"/>
    <property type="project" value="InterPro"/>
</dbReference>
<proteinExistence type="inferred from homology"/>
<dbReference type="PANTHER" id="PTHR10183:SF433">
    <property type="entry name" value="CALPAIN-A-RELATED"/>
    <property type="match status" value="1"/>
</dbReference>
<dbReference type="SMART" id="SM00720">
    <property type="entry name" value="calpain_III"/>
    <property type="match status" value="1"/>
</dbReference>
<dbReference type="InterPro" id="IPR000169">
    <property type="entry name" value="Pept_cys_AS"/>
</dbReference>
<keyword evidence="5" id="KW-0106">Calcium</keyword>
<evidence type="ECO:0000313" key="11">
    <source>
        <dbReference type="Proteomes" id="UP000762676"/>
    </source>
</evidence>
<dbReference type="Pfam" id="PF00648">
    <property type="entry name" value="Peptidase_C2"/>
    <property type="match status" value="1"/>
</dbReference>
<keyword evidence="3" id="KW-0378">Hydrolase</keyword>
<keyword evidence="2" id="KW-0645">Protease</keyword>
<dbReference type="InterPro" id="IPR022684">
    <property type="entry name" value="Calpain_cysteine_protease"/>
</dbReference>
<dbReference type="InterPro" id="IPR022683">
    <property type="entry name" value="Calpain_III"/>
</dbReference>
<sequence length="430" mass="48493">MPSYEDIKRQCLRSGDLYEDPEFPAEDESCFFSKKPPRPFVWKRPKDICSDPQWVVGGASRFDIVQGMLGDCWLLSAVASLTCNASLLNRVVDGRQTFDAKEYCGAFKFNFWRGGRWEEVVVDDRLPTYHDKLVFMHSAEKNEFWSALLEKAYAKLNGSYEALKGGQTCEAMTDFTGGVTETFDLKKAPGDLFKIMTKAFARGSLMGCSIAAAPNQIEAKLDNGLVKGHAYSVTGAKTFASNPQFRMTLTDPDEDDDEDMCTALVAVMQKNRRKQKQLGKKMLTIGFSIYEVNNTGTTEIEELDNKTSFEDVPHRHQSKEAKKAENDLSAKFNAFFLQLAGDDEAIDPFELQQLLTKAYKKELSGRDLSLETARALISRHDPDKSGKLSLEEFKEMWITIRKWKGSFDLADVDKSGSFSLYELRTALKNC</sequence>